<keyword evidence="2" id="KW-1185">Reference proteome</keyword>
<feature type="non-terminal residue" evidence="1">
    <location>
        <position position="1"/>
    </location>
</feature>
<protein>
    <submittedName>
        <fullName evidence="1">Uncharacterized protein</fullName>
    </submittedName>
</protein>
<dbReference type="Proteomes" id="UP000292052">
    <property type="component" value="Unassembled WGS sequence"/>
</dbReference>
<accession>A0A482VUY3</accession>
<evidence type="ECO:0000313" key="2">
    <source>
        <dbReference type="Proteomes" id="UP000292052"/>
    </source>
</evidence>
<dbReference type="PANTHER" id="PTHR45845:SF2">
    <property type="entry name" value="RIKEN CDNA D630003M21 GENE"/>
    <property type="match status" value="1"/>
</dbReference>
<dbReference type="InterPro" id="IPR011993">
    <property type="entry name" value="PH-like_dom_sf"/>
</dbReference>
<dbReference type="EMBL" id="QDEB01059137">
    <property type="protein sequence ID" value="RZC36761.1"/>
    <property type="molecule type" value="Genomic_DNA"/>
</dbReference>
<gene>
    <name evidence="1" type="ORF">BDFB_006956</name>
</gene>
<comment type="caution">
    <text evidence="1">The sequence shown here is derived from an EMBL/GenBank/DDBJ whole genome shotgun (WGS) entry which is preliminary data.</text>
</comment>
<reference evidence="1 2" key="1">
    <citation type="submission" date="2017-03" db="EMBL/GenBank/DDBJ databases">
        <title>Genome of the blue death feigning beetle - Asbolus verrucosus.</title>
        <authorList>
            <person name="Rider S.D."/>
        </authorList>
    </citation>
    <scope>NUCLEOTIDE SEQUENCE [LARGE SCALE GENOMIC DNA]</scope>
    <source>
        <strain evidence="1">Butters</strain>
        <tissue evidence="1">Head and leg muscle</tissue>
    </source>
</reference>
<dbReference type="Gene3D" id="2.30.29.30">
    <property type="entry name" value="Pleckstrin-homology domain (PH domain)/Phosphotyrosine-binding domain (PTB)"/>
    <property type="match status" value="1"/>
</dbReference>
<sequence length="116" mass="13301">ASIFDLYPQYSKNKPTADHYLKAFDEVVKKELNKSGKSVDNVNRAIEVIRRVMRKGNDSIAIDSIKNCDLNLTLQGSFIMRASFNILKPRKFTSMVFLFEKIIVFTQKVAAKVRNL</sequence>
<organism evidence="1 2">
    <name type="scientific">Asbolus verrucosus</name>
    <name type="common">Desert ironclad beetle</name>
    <dbReference type="NCBI Taxonomy" id="1661398"/>
    <lineage>
        <taxon>Eukaryota</taxon>
        <taxon>Metazoa</taxon>
        <taxon>Ecdysozoa</taxon>
        <taxon>Arthropoda</taxon>
        <taxon>Hexapoda</taxon>
        <taxon>Insecta</taxon>
        <taxon>Pterygota</taxon>
        <taxon>Neoptera</taxon>
        <taxon>Endopterygota</taxon>
        <taxon>Coleoptera</taxon>
        <taxon>Polyphaga</taxon>
        <taxon>Cucujiformia</taxon>
        <taxon>Tenebrionidae</taxon>
        <taxon>Pimeliinae</taxon>
        <taxon>Asbolus</taxon>
    </lineage>
</organism>
<dbReference type="InterPro" id="IPR052231">
    <property type="entry name" value="Rho_GEF_signaling-related"/>
</dbReference>
<name>A0A482VUY3_ASBVE</name>
<dbReference type="PANTHER" id="PTHR45845">
    <property type="entry name" value="RHO GUANINE NUCLEOTIDE EXCHANGE FACTOR-RELATED"/>
    <property type="match status" value="1"/>
</dbReference>
<dbReference type="OrthoDB" id="6152532at2759"/>
<dbReference type="STRING" id="1661398.A0A482VUY3"/>
<proteinExistence type="predicted"/>
<evidence type="ECO:0000313" key="1">
    <source>
        <dbReference type="EMBL" id="RZC36761.1"/>
    </source>
</evidence>
<dbReference type="AlphaFoldDB" id="A0A482VUY3"/>